<evidence type="ECO:0000256" key="2">
    <source>
        <dbReference type="ARBA" id="ARBA00009370"/>
    </source>
</evidence>
<reference evidence="10 11" key="1">
    <citation type="submission" date="2007-01" db="EMBL/GenBank/DDBJ databases">
        <authorList>
            <person name="Haygood M."/>
            <person name="Podell S."/>
            <person name="Anderson C."/>
            <person name="Hopkinson B."/>
            <person name="Roe K."/>
            <person name="Barbeau K."/>
            <person name="Gaasterland T."/>
            <person name="Ferriera S."/>
            <person name="Johnson J."/>
            <person name="Kravitz S."/>
            <person name="Beeson K."/>
            <person name="Sutton G."/>
            <person name="Rogers Y.-H."/>
            <person name="Friedman R."/>
            <person name="Frazier M."/>
            <person name="Venter J.C."/>
        </authorList>
    </citation>
    <scope>NUCLEOTIDE SEQUENCE [LARGE SCALE GENOMIC DNA]</scope>
    <source>
        <strain evidence="10 11">ATCC 23134</strain>
    </source>
</reference>
<dbReference type="Pfam" id="PF10502">
    <property type="entry name" value="Peptidase_S26"/>
    <property type="match status" value="2"/>
</dbReference>
<evidence type="ECO:0000256" key="8">
    <source>
        <dbReference type="SAM" id="MobiDB-lite"/>
    </source>
</evidence>
<evidence type="ECO:0000313" key="10">
    <source>
        <dbReference type="EMBL" id="EAY26831.1"/>
    </source>
</evidence>
<dbReference type="GO" id="GO:0009003">
    <property type="term" value="F:signal peptidase activity"/>
    <property type="evidence" value="ECO:0007669"/>
    <property type="project" value="UniProtKB-EC"/>
</dbReference>
<dbReference type="GO" id="GO:0004252">
    <property type="term" value="F:serine-type endopeptidase activity"/>
    <property type="evidence" value="ECO:0007669"/>
    <property type="project" value="InterPro"/>
</dbReference>
<dbReference type="EC" id="3.4.21.89" evidence="3 7"/>
<keyword evidence="7" id="KW-1133">Transmembrane helix</keyword>
<dbReference type="Proteomes" id="UP000004095">
    <property type="component" value="Unassembled WGS sequence"/>
</dbReference>
<evidence type="ECO:0000313" key="11">
    <source>
        <dbReference type="Proteomes" id="UP000004095"/>
    </source>
</evidence>
<dbReference type="SUPFAM" id="SSF51306">
    <property type="entry name" value="LexA/Signal peptidase"/>
    <property type="match status" value="1"/>
</dbReference>
<dbReference type="NCBIfam" id="TIGR02227">
    <property type="entry name" value="sigpep_I_bact"/>
    <property type="match status" value="1"/>
</dbReference>
<comment type="caution">
    <text evidence="10">The sequence shown here is derived from an EMBL/GenBank/DDBJ whole genome shotgun (WGS) entry which is preliminary data.</text>
</comment>
<evidence type="ECO:0000256" key="3">
    <source>
        <dbReference type="ARBA" id="ARBA00013208"/>
    </source>
</evidence>
<keyword evidence="11" id="KW-1185">Reference proteome</keyword>
<dbReference type="PRINTS" id="PR00727">
    <property type="entry name" value="LEADERPTASE"/>
</dbReference>
<evidence type="ECO:0000256" key="1">
    <source>
        <dbReference type="ARBA" id="ARBA00000677"/>
    </source>
</evidence>
<dbReference type="InterPro" id="IPR019533">
    <property type="entry name" value="Peptidase_S26"/>
</dbReference>
<dbReference type="eggNOG" id="COG0681">
    <property type="taxonomic scope" value="Bacteria"/>
</dbReference>
<feature type="active site" evidence="6">
    <location>
        <position position="56"/>
    </location>
</feature>
<feature type="active site" evidence="6">
    <location>
        <position position="144"/>
    </location>
</feature>
<dbReference type="InterPro" id="IPR000223">
    <property type="entry name" value="Pept_S26A_signal_pept_1"/>
</dbReference>
<keyword evidence="5 7" id="KW-0378">Hydrolase</keyword>
<comment type="catalytic activity">
    <reaction evidence="1 7">
        <text>Cleavage of hydrophobic, N-terminal signal or leader sequences from secreted and periplasmic proteins.</text>
        <dbReference type="EC" id="3.4.21.89"/>
    </reaction>
</comment>
<dbReference type="InterPro" id="IPR019758">
    <property type="entry name" value="Pept_S26A_signal_pept_1_CS"/>
</dbReference>
<evidence type="ECO:0000256" key="7">
    <source>
        <dbReference type="RuleBase" id="RU362042"/>
    </source>
</evidence>
<keyword evidence="7" id="KW-0812">Transmembrane</keyword>
<dbReference type="CDD" id="cd06530">
    <property type="entry name" value="S26_SPase_I"/>
    <property type="match status" value="2"/>
</dbReference>
<dbReference type="PANTHER" id="PTHR43390:SF1">
    <property type="entry name" value="CHLOROPLAST PROCESSING PEPTIDASE"/>
    <property type="match status" value="1"/>
</dbReference>
<organism evidence="10 11">
    <name type="scientific">Microscilla marina ATCC 23134</name>
    <dbReference type="NCBI Taxonomy" id="313606"/>
    <lineage>
        <taxon>Bacteria</taxon>
        <taxon>Pseudomonadati</taxon>
        <taxon>Bacteroidota</taxon>
        <taxon>Cytophagia</taxon>
        <taxon>Cytophagales</taxon>
        <taxon>Microscillaceae</taxon>
        <taxon>Microscilla</taxon>
    </lineage>
</organism>
<keyword evidence="7" id="KW-0472">Membrane</keyword>
<dbReference type="AlphaFoldDB" id="A1ZRU3"/>
<keyword evidence="7" id="KW-0645">Protease</keyword>
<sequence length="403" mass="46550">MRLKLWQKPSPAKKKDSPKKQKNKTKEWINSIVFAVVAATLIRWLIMSAYTIPTPSMEGSLMVGDFLFVSKLHYGARTPNTPLRLPLTHNTIWGTSLPSYLSWIQLPTYRLPGFSHIKNNDVVVFNLPSDSIARPVDMRTNYIKRCMGIAGDTLKIHDAEVYINGKKAALPTKLQFRYKLVTTIQVSKRALGKYDVYFGGENSNLHYQTNNGHHVYLIFATPQNMAALKTQLGSTLRSLKMLKATKGTLSTEIYPNSYWRHLNKKARHQAQGKRYALTKIRWNIDYFGPLVIPAKGMRVHLTKENIIKYAPIIKEYEYHQAVVVAPDFSRITIEGKPVKTYIFRQNYYFMMGDNRHNSIDSRYWGLVPQDHVSGKAWFTWLSLNPNRGWLEGKLRWGRFLKKI</sequence>
<dbReference type="RefSeq" id="WP_002700057.1">
    <property type="nucleotide sequence ID" value="NZ_AAWS01000029.1"/>
</dbReference>
<dbReference type="InterPro" id="IPR036286">
    <property type="entry name" value="LexA/Signal_pep-like_sf"/>
</dbReference>
<dbReference type="EMBL" id="AAWS01000029">
    <property type="protein sequence ID" value="EAY26831.1"/>
    <property type="molecule type" value="Genomic_DNA"/>
</dbReference>
<dbReference type="PROSITE" id="PS00761">
    <property type="entry name" value="SPASE_I_3"/>
    <property type="match status" value="1"/>
</dbReference>
<dbReference type="OrthoDB" id="9802919at2"/>
<name>A1ZRU3_MICM2</name>
<proteinExistence type="inferred from homology"/>
<comment type="similarity">
    <text evidence="2 7">Belongs to the peptidase S26 family.</text>
</comment>
<dbReference type="PANTHER" id="PTHR43390">
    <property type="entry name" value="SIGNAL PEPTIDASE I"/>
    <property type="match status" value="1"/>
</dbReference>
<comment type="subcellular location">
    <subcellularLocation>
        <location evidence="7">Membrane</location>
        <topology evidence="7">Single-pass type II membrane protein</topology>
    </subcellularLocation>
</comment>
<evidence type="ECO:0000259" key="9">
    <source>
        <dbReference type="Pfam" id="PF10502"/>
    </source>
</evidence>
<protein>
    <recommendedName>
        <fullName evidence="4 7">Signal peptidase I</fullName>
        <ecNumber evidence="3 7">3.4.21.89</ecNumber>
    </recommendedName>
</protein>
<feature type="domain" description="Peptidase S26" evidence="9">
    <location>
        <begin position="343"/>
        <end position="380"/>
    </location>
</feature>
<dbReference type="GO" id="GO:0006465">
    <property type="term" value="P:signal peptide processing"/>
    <property type="evidence" value="ECO:0007669"/>
    <property type="project" value="InterPro"/>
</dbReference>
<feature type="compositionally biased region" description="Basic and acidic residues" evidence="8">
    <location>
        <begin position="13"/>
        <end position="24"/>
    </location>
</feature>
<gene>
    <name evidence="10" type="ORF">M23134_04781</name>
</gene>
<evidence type="ECO:0000256" key="4">
    <source>
        <dbReference type="ARBA" id="ARBA00019232"/>
    </source>
</evidence>
<feature type="region of interest" description="Disordered" evidence="8">
    <location>
        <begin position="1"/>
        <end position="24"/>
    </location>
</feature>
<dbReference type="Gene3D" id="2.10.109.10">
    <property type="entry name" value="Umud Fragment, subunit A"/>
    <property type="match status" value="2"/>
</dbReference>
<evidence type="ECO:0000256" key="6">
    <source>
        <dbReference type="PIRSR" id="PIRSR600223-1"/>
    </source>
</evidence>
<dbReference type="GO" id="GO:0016020">
    <property type="term" value="C:membrane"/>
    <property type="evidence" value="ECO:0007669"/>
    <property type="project" value="UniProtKB-SubCell"/>
</dbReference>
<feature type="transmembrane region" description="Helical" evidence="7">
    <location>
        <begin position="28"/>
        <end position="46"/>
    </location>
</feature>
<evidence type="ECO:0000256" key="5">
    <source>
        <dbReference type="ARBA" id="ARBA00022801"/>
    </source>
</evidence>
<accession>A1ZRU3</accession>
<feature type="domain" description="Peptidase S26" evidence="9">
    <location>
        <begin position="26"/>
        <end position="173"/>
    </location>
</feature>